<keyword evidence="3" id="KW-1185">Reference proteome</keyword>
<feature type="compositionally biased region" description="Basic residues" evidence="1">
    <location>
        <begin position="198"/>
        <end position="210"/>
    </location>
</feature>
<dbReference type="EMBL" id="OX465080">
    <property type="protein sequence ID" value="CAI9278326.1"/>
    <property type="molecule type" value="Genomic_DNA"/>
</dbReference>
<dbReference type="Proteomes" id="UP001177003">
    <property type="component" value="Chromosome 4"/>
</dbReference>
<organism evidence="2 3">
    <name type="scientific">Lactuca saligna</name>
    <name type="common">Willowleaf lettuce</name>
    <dbReference type="NCBI Taxonomy" id="75948"/>
    <lineage>
        <taxon>Eukaryota</taxon>
        <taxon>Viridiplantae</taxon>
        <taxon>Streptophyta</taxon>
        <taxon>Embryophyta</taxon>
        <taxon>Tracheophyta</taxon>
        <taxon>Spermatophyta</taxon>
        <taxon>Magnoliopsida</taxon>
        <taxon>eudicotyledons</taxon>
        <taxon>Gunneridae</taxon>
        <taxon>Pentapetalae</taxon>
        <taxon>asterids</taxon>
        <taxon>campanulids</taxon>
        <taxon>Asterales</taxon>
        <taxon>Asteraceae</taxon>
        <taxon>Cichorioideae</taxon>
        <taxon>Cichorieae</taxon>
        <taxon>Lactucinae</taxon>
        <taxon>Lactuca</taxon>
    </lineage>
</organism>
<accession>A0AA35YQM2</accession>
<protein>
    <submittedName>
        <fullName evidence="2">Uncharacterized protein</fullName>
    </submittedName>
</protein>
<evidence type="ECO:0000313" key="3">
    <source>
        <dbReference type="Proteomes" id="UP001177003"/>
    </source>
</evidence>
<proteinExistence type="predicted"/>
<gene>
    <name evidence="2" type="ORF">LSALG_LOCUS18199</name>
</gene>
<evidence type="ECO:0000313" key="2">
    <source>
        <dbReference type="EMBL" id="CAI9278326.1"/>
    </source>
</evidence>
<feature type="region of interest" description="Disordered" evidence="1">
    <location>
        <begin position="197"/>
        <end position="300"/>
    </location>
</feature>
<feature type="compositionally biased region" description="Basic and acidic residues" evidence="1">
    <location>
        <begin position="211"/>
        <end position="223"/>
    </location>
</feature>
<name>A0AA35YQM2_LACSI</name>
<reference evidence="2" key="1">
    <citation type="submission" date="2023-04" db="EMBL/GenBank/DDBJ databases">
        <authorList>
            <person name="Vijverberg K."/>
            <person name="Xiong W."/>
            <person name="Schranz E."/>
        </authorList>
    </citation>
    <scope>NUCLEOTIDE SEQUENCE</scope>
</reference>
<evidence type="ECO:0000256" key="1">
    <source>
        <dbReference type="SAM" id="MobiDB-lite"/>
    </source>
</evidence>
<dbReference type="AlphaFoldDB" id="A0AA35YQM2"/>
<sequence>MINPETISNVAIFEMLYQMWYKETPTAVSKFKKSNLPPTWNALFTILFKSFSERVTGNDCASKLFIGLMYGLYTGLNVDYGSILWAQLIQSTHSVARHSEISCARCWTIIVNKAIKQLKIPVMSDALISSIATLHTNNIIVANRSKFSFIVSIPDVMFRDVPPSSKILEGYRALTPSGPHPLFDEFQFILAEADKAKKGGRGSKKKNKKVTTKEGASEAEKSPSKKRKAPATSTVAPKRRKQPARKRKSPTSSPSHSEGEDSDSETESNICIEQDPIVHNKEDEPIHTEEHEPIRIEEVE</sequence>
<feature type="compositionally biased region" description="Basic and acidic residues" evidence="1">
    <location>
        <begin position="276"/>
        <end position="300"/>
    </location>
</feature>
<feature type="compositionally biased region" description="Basic residues" evidence="1">
    <location>
        <begin position="237"/>
        <end position="249"/>
    </location>
</feature>